<keyword evidence="1" id="KW-0472">Membrane</keyword>
<keyword evidence="1" id="KW-0812">Transmembrane</keyword>
<feature type="transmembrane region" description="Helical" evidence="1">
    <location>
        <begin position="89"/>
        <end position="108"/>
    </location>
</feature>
<gene>
    <name evidence="2" type="ORF">A3A90_01190</name>
</gene>
<evidence type="ECO:0000313" key="2">
    <source>
        <dbReference type="EMBL" id="OHB01448.1"/>
    </source>
</evidence>
<feature type="transmembrane region" description="Helical" evidence="1">
    <location>
        <begin position="114"/>
        <end position="132"/>
    </location>
</feature>
<evidence type="ECO:0000313" key="3">
    <source>
        <dbReference type="Proteomes" id="UP000178404"/>
    </source>
</evidence>
<organism evidence="2 3">
    <name type="scientific">Candidatus Zambryskibacteria bacterium RIFCSPLOWO2_01_FULL_35_19</name>
    <dbReference type="NCBI Taxonomy" id="1802757"/>
    <lineage>
        <taxon>Bacteria</taxon>
        <taxon>Candidatus Zambryskiibacteriota</taxon>
    </lineage>
</organism>
<proteinExistence type="predicted"/>
<dbReference type="AlphaFoldDB" id="A0A1G2TVU4"/>
<accession>A0A1G2TVU4</accession>
<protein>
    <submittedName>
        <fullName evidence="2">Uncharacterized protein</fullName>
    </submittedName>
</protein>
<name>A0A1G2TVU4_9BACT</name>
<evidence type="ECO:0000256" key="1">
    <source>
        <dbReference type="SAM" id="Phobius"/>
    </source>
</evidence>
<keyword evidence="1" id="KW-1133">Transmembrane helix</keyword>
<dbReference type="EMBL" id="MHWA01000014">
    <property type="protein sequence ID" value="OHB01448.1"/>
    <property type="molecule type" value="Genomic_DNA"/>
</dbReference>
<reference evidence="2 3" key="1">
    <citation type="journal article" date="2016" name="Nat. Commun.">
        <title>Thousands of microbial genomes shed light on interconnected biogeochemical processes in an aquifer system.</title>
        <authorList>
            <person name="Anantharaman K."/>
            <person name="Brown C.T."/>
            <person name="Hug L.A."/>
            <person name="Sharon I."/>
            <person name="Castelle C.J."/>
            <person name="Probst A.J."/>
            <person name="Thomas B.C."/>
            <person name="Singh A."/>
            <person name="Wilkins M.J."/>
            <person name="Karaoz U."/>
            <person name="Brodie E.L."/>
            <person name="Williams K.H."/>
            <person name="Hubbard S.S."/>
            <person name="Banfield J.F."/>
        </authorList>
    </citation>
    <scope>NUCLEOTIDE SEQUENCE [LARGE SCALE GENOMIC DNA]</scope>
</reference>
<dbReference type="Proteomes" id="UP000178404">
    <property type="component" value="Unassembled WGS sequence"/>
</dbReference>
<sequence>MSEAYERDSFFVAYIKWHYGQGLKEFFGVMGNFLWFIAHFFSFKLLLRTLFTPWKRLGENYEGGFDLGAFASSVIVNGLMRAVGFVTKIIVLSVGVISYVLVLVFAFFLFLIWILAPFILVGSVILSATFFVI</sequence>
<comment type="caution">
    <text evidence="2">The sequence shown here is derived from an EMBL/GenBank/DDBJ whole genome shotgun (WGS) entry which is preliminary data.</text>
</comment>
<feature type="transmembrane region" description="Helical" evidence="1">
    <location>
        <begin position="26"/>
        <end position="47"/>
    </location>
</feature>